<accession>A0A370KXX4</accession>
<evidence type="ECO:0000256" key="1">
    <source>
        <dbReference type="SAM" id="MobiDB-lite"/>
    </source>
</evidence>
<dbReference type="RefSeq" id="WP_114832622.1">
    <property type="nucleotide sequence ID" value="NZ_QQTO01000009.1"/>
</dbReference>
<feature type="region of interest" description="Disordered" evidence="1">
    <location>
        <begin position="287"/>
        <end position="315"/>
    </location>
</feature>
<gene>
    <name evidence="3" type="ORF">DWE98_27785</name>
</gene>
<keyword evidence="2" id="KW-1133">Transmembrane helix</keyword>
<dbReference type="OrthoDB" id="100177at2"/>
<keyword evidence="2" id="KW-0812">Transmembrane</keyword>
<feature type="transmembrane region" description="Helical" evidence="2">
    <location>
        <begin position="127"/>
        <end position="147"/>
    </location>
</feature>
<comment type="caution">
    <text evidence="3">The sequence shown here is derived from an EMBL/GenBank/DDBJ whole genome shotgun (WGS) entry which is preliminary data.</text>
</comment>
<dbReference type="EMBL" id="QQTP01000027">
    <property type="protein sequence ID" value="RDJ19818.1"/>
    <property type="molecule type" value="Genomic_DNA"/>
</dbReference>
<proteinExistence type="predicted"/>
<keyword evidence="4" id="KW-1185">Reference proteome</keyword>
<sequence length="315" mass="33862">MEESLAGRGDRIKAYTIAVDVFGRGADFDGMLDPVVRIEAGRLRQALAEYYAGSGQAERIRISLPKGAYEPVFEIVDDPGSIRALLYAEPPATAAAVAEQARPAARAKVSPKPEPVAYPPKTQARRAWPIGLFAVALAILAVGIFAVSRMMPASVVAQTPIAIVAHVNPLSNDEPTLALSRTLSRALPAAVARFEGLTVVAPRPDQKDQDLIASTLAREPVSRRIYVVVASTRISDGNVRTLWQLSDGRTQAILWSGTIDTPYSQNHEIIPEDEIAQKIARSIASQSGLAPSSDLRSFPNTPPLAMLAEHSPRTF</sequence>
<feature type="compositionally biased region" description="Polar residues" evidence="1">
    <location>
        <begin position="287"/>
        <end position="299"/>
    </location>
</feature>
<evidence type="ECO:0000313" key="4">
    <source>
        <dbReference type="Proteomes" id="UP000255207"/>
    </source>
</evidence>
<organism evidence="3 4">
    <name type="scientific">Bosea caraganae</name>
    <dbReference type="NCBI Taxonomy" id="2763117"/>
    <lineage>
        <taxon>Bacteria</taxon>
        <taxon>Pseudomonadati</taxon>
        <taxon>Pseudomonadota</taxon>
        <taxon>Alphaproteobacteria</taxon>
        <taxon>Hyphomicrobiales</taxon>
        <taxon>Boseaceae</taxon>
        <taxon>Bosea</taxon>
    </lineage>
</organism>
<dbReference type="AlphaFoldDB" id="A0A370KXX4"/>
<evidence type="ECO:0000256" key="2">
    <source>
        <dbReference type="SAM" id="Phobius"/>
    </source>
</evidence>
<evidence type="ECO:0000313" key="3">
    <source>
        <dbReference type="EMBL" id="RDJ19818.1"/>
    </source>
</evidence>
<name>A0A370KXX4_9HYPH</name>
<keyword evidence="2" id="KW-0472">Membrane</keyword>
<protein>
    <submittedName>
        <fullName evidence="3">Uncharacterized protein</fullName>
    </submittedName>
</protein>
<dbReference type="Proteomes" id="UP000255207">
    <property type="component" value="Unassembled WGS sequence"/>
</dbReference>
<reference evidence="4" key="1">
    <citation type="submission" date="2018-07" db="EMBL/GenBank/DDBJ databases">
        <authorList>
            <person name="Safronova V.I."/>
            <person name="Chirak E.R."/>
            <person name="Sazanova A.L."/>
        </authorList>
    </citation>
    <scope>NUCLEOTIDE SEQUENCE [LARGE SCALE GENOMIC DNA]</scope>
    <source>
        <strain evidence="4">RCAM04685</strain>
    </source>
</reference>